<name>A0A232FI71_9HYME</name>
<reference evidence="2 3" key="1">
    <citation type="journal article" date="2017" name="Curr. Biol.">
        <title>The Evolution of Venom by Co-option of Single-Copy Genes.</title>
        <authorList>
            <person name="Martinson E.O."/>
            <person name="Mrinalini"/>
            <person name="Kelkar Y.D."/>
            <person name="Chang C.H."/>
            <person name="Werren J.H."/>
        </authorList>
    </citation>
    <scope>NUCLEOTIDE SEQUENCE [LARGE SCALE GENOMIC DNA]</scope>
    <source>
        <strain evidence="2 3">Alberta</strain>
        <tissue evidence="2">Whole body</tissue>
    </source>
</reference>
<sequence length="103" mass="11128">MAGATNKRSRDEAELGADPPPLLLTAEDVIKQTSTMEFDVVCLTKANLLELFVKSGSIKAALFKAVDLVALQLKVKRVTLSRETPSLIIDGDSVKTLLNYPAL</sequence>
<organism evidence="2 3">
    <name type="scientific">Trichomalopsis sarcophagae</name>
    <dbReference type="NCBI Taxonomy" id="543379"/>
    <lineage>
        <taxon>Eukaryota</taxon>
        <taxon>Metazoa</taxon>
        <taxon>Ecdysozoa</taxon>
        <taxon>Arthropoda</taxon>
        <taxon>Hexapoda</taxon>
        <taxon>Insecta</taxon>
        <taxon>Pterygota</taxon>
        <taxon>Neoptera</taxon>
        <taxon>Endopterygota</taxon>
        <taxon>Hymenoptera</taxon>
        <taxon>Apocrita</taxon>
        <taxon>Proctotrupomorpha</taxon>
        <taxon>Chalcidoidea</taxon>
        <taxon>Pteromalidae</taxon>
        <taxon>Pteromalinae</taxon>
        <taxon>Trichomalopsis</taxon>
    </lineage>
</organism>
<dbReference type="EMBL" id="NNAY01000177">
    <property type="protein sequence ID" value="OXU30283.1"/>
    <property type="molecule type" value="Genomic_DNA"/>
</dbReference>
<feature type="region of interest" description="Disordered" evidence="1">
    <location>
        <begin position="1"/>
        <end position="20"/>
    </location>
</feature>
<comment type="caution">
    <text evidence="2">The sequence shown here is derived from an EMBL/GenBank/DDBJ whole genome shotgun (WGS) entry which is preliminary data.</text>
</comment>
<accession>A0A232FI71</accession>
<proteinExistence type="predicted"/>
<gene>
    <name evidence="2" type="ORF">TSAR_003418</name>
</gene>
<dbReference type="AlphaFoldDB" id="A0A232FI71"/>
<evidence type="ECO:0000256" key="1">
    <source>
        <dbReference type="SAM" id="MobiDB-lite"/>
    </source>
</evidence>
<evidence type="ECO:0000313" key="2">
    <source>
        <dbReference type="EMBL" id="OXU30283.1"/>
    </source>
</evidence>
<keyword evidence="3" id="KW-1185">Reference proteome</keyword>
<evidence type="ECO:0000313" key="3">
    <source>
        <dbReference type="Proteomes" id="UP000215335"/>
    </source>
</evidence>
<dbReference type="Proteomes" id="UP000215335">
    <property type="component" value="Unassembled WGS sequence"/>
</dbReference>
<protein>
    <submittedName>
        <fullName evidence="2">Uncharacterized protein</fullName>
    </submittedName>
</protein>